<reference evidence="3" key="1">
    <citation type="journal article" date="2019" name="Nat. Commun.">
        <title>The genome of broomcorn millet.</title>
        <authorList>
            <person name="Zou C."/>
            <person name="Miki D."/>
            <person name="Li D."/>
            <person name="Tang Q."/>
            <person name="Xiao L."/>
            <person name="Rajput S."/>
            <person name="Deng P."/>
            <person name="Jia W."/>
            <person name="Huang R."/>
            <person name="Zhang M."/>
            <person name="Sun Y."/>
            <person name="Hu J."/>
            <person name="Fu X."/>
            <person name="Schnable P.S."/>
            <person name="Li F."/>
            <person name="Zhang H."/>
            <person name="Feng B."/>
            <person name="Zhu X."/>
            <person name="Liu R."/>
            <person name="Schnable J.C."/>
            <person name="Zhu J.-K."/>
            <person name="Zhang H."/>
        </authorList>
    </citation>
    <scope>NUCLEOTIDE SEQUENCE [LARGE SCALE GENOMIC DNA]</scope>
</reference>
<name>A0A3L6PPH7_PANMI</name>
<sequence length="121" mass="13124">MLSRAFARSSSETILSPPRASKPSDGHRNPTSRTESGGSGHWPLPWPPRREELGEALAAVVSAVEEAQIGTWSWLRRPGHIQPRTPPPTPHRAPSRSCGLHAHASRHAASIRPSRAAIRLA</sequence>
<comment type="caution">
    <text evidence="2">The sequence shown here is derived from an EMBL/GenBank/DDBJ whole genome shotgun (WGS) entry which is preliminary data.</text>
</comment>
<proteinExistence type="predicted"/>
<protein>
    <submittedName>
        <fullName evidence="2">Uncharacterized protein</fullName>
    </submittedName>
</protein>
<dbReference type="AlphaFoldDB" id="A0A3L6PPH7"/>
<dbReference type="Proteomes" id="UP000275267">
    <property type="component" value="Unassembled WGS sequence"/>
</dbReference>
<organism evidence="2 3">
    <name type="scientific">Panicum miliaceum</name>
    <name type="common">Proso millet</name>
    <name type="synonym">Broomcorn millet</name>
    <dbReference type="NCBI Taxonomy" id="4540"/>
    <lineage>
        <taxon>Eukaryota</taxon>
        <taxon>Viridiplantae</taxon>
        <taxon>Streptophyta</taxon>
        <taxon>Embryophyta</taxon>
        <taxon>Tracheophyta</taxon>
        <taxon>Spermatophyta</taxon>
        <taxon>Magnoliopsida</taxon>
        <taxon>Liliopsida</taxon>
        <taxon>Poales</taxon>
        <taxon>Poaceae</taxon>
        <taxon>PACMAD clade</taxon>
        <taxon>Panicoideae</taxon>
        <taxon>Panicodae</taxon>
        <taxon>Paniceae</taxon>
        <taxon>Panicinae</taxon>
        <taxon>Panicum</taxon>
        <taxon>Panicum sect. Panicum</taxon>
    </lineage>
</organism>
<feature type="region of interest" description="Disordered" evidence="1">
    <location>
        <begin position="77"/>
        <end position="121"/>
    </location>
</feature>
<feature type="compositionally biased region" description="Low complexity" evidence="1">
    <location>
        <begin position="95"/>
        <end position="121"/>
    </location>
</feature>
<accession>A0A3L6PPH7</accession>
<keyword evidence="3" id="KW-1185">Reference proteome</keyword>
<feature type="region of interest" description="Disordered" evidence="1">
    <location>
        <begin position="1"/>
        <end position="49"/>
    </location>
</feature>
<gene>
    <name evidence="2" type="ORF">C2845_PM14G08690</name>
</gene>
<evidence type="ECO:0000313" key="2">
    <source>
        <dbReference type="EMBL" id="RLM61751.1"/>
    </source>
</evidence>
<evidence type="ECO:0000313" key="3">
    <source>
        <dbReference type="Proteomes" id="UP000275267"/>
    </source>
</evidence>
<dbReference type="EMBL" id="PQIB02000016">
    <property type="protein sequence ID" value="RLM61751.1"/>
    <property type="molecule type" value="Genomic_DNA"/>
</dbReference>
<evidence type="ECO:0000256" key="1">
    <source>
        <dbReference type="SAM" id="MobiDB-lite"/>
    </source>
</evidence>